<dbReference type="InterPro" id="IPR044816">
    <property type="entry name" value="BURP"/>
</dbReference>
<accession>B9FJ22</accession>
<dbReference type="Proteomes" id="UP000007752">
    <property type="component" value="Chromosome 5"/>
</dbReference>
<proteinExistence type="predicted"/>
<evidence type="ECO:0000313" key="4">
    <source>
        <dbReference type="EMBL" id="EEE62766.1"/>
    </source>
</evidence>
<name>B9FJ22_ORYSJ</name>
<dbReference type="AlphaFoldDB" id="B9FJ22"/>
<feature type="domain" description="BURP" evidence="3">
    <location>
        <begin position="79"/>
        <end position="304"/>
    </location>
</feature>
<dbReference type="InterPro" id="IPR004873">
    <property type="entry name" value="BURP_dom"/>
</dbReference>
<evidence type="ECO:0000256" key="1">
    <source>
        <dbReference type="ARBA" id="ARBA00022729"/>
    </source>
</evidence>
<evidence type="ECO:0000256" key="2">
    <source>
        <dbReference type="SAM" id="MobiDB-lite"/>
    </source>
</evidence>
<evidence type="ECO:0000259" key="3">
    <source>
        <dbReference type="PROSITE" id="PS51277"/>
    </source>
</evidence>
<protein>
    <recommendedName>
        <fullName evidence="3">BURP domain-containing protein</fullName>
    </recommendedName>
</protein>
<dbReference type="SMART" id="SM01045">
    <property type="entry name" value="BURP"/>
    <property type="match status" value="1"/>
</dbReference>
<reference evidence="4" key="1">
    <citation type="journal article" date="2005" name="PLoS Biol.">
        <title>The genomes of Oryza sativa: a history of duplications.</title>
        <authorList>
            <person name="Yu J."/>
            <person name="Wang J."/>
            <person name="Lin W."/>
            <person name="Li S."/>
            <person name="Li H."/>
            <person name="Zhou J."/>
            <person name="Ni P."/>
            <person name="Dong W."/>
            <person name="Hu S."/>
            <person name="Zeng C."/>
            <person name="Zhang J."/>
            <person name="Zhang Y."/>
            <person name="Li R."/>
            <person name="Xu Z."/>
            <person name="Li S."/>
            <person name="Li X."/>
            <person name="Zheng H."/>
            <person name="Cong L."/>
            <person name="Lin L."/>
            <person name="Yin J."/>
            <person name="Geng J."/>
            <person name="Li G."/>
            <person name="Shi J."/>
            <person name="Liu J."/>
            <person name="Lv H."/>
            <person name="Li J."/>
            <person name="Wang J."/>
            <person name="Deng Y."/>
            <person name="Ran L."/>
            <person name="Shi X."/>
            <person name="Wang X."/>
            <person name="Wu Q."/>
            <person name="Li C."/>
            <person name="Ren X."/>
            <person name="Wang J."/>
            <person name="Wang X."/>
            <person name="Li D."/>
            <person name="Liu D."/>
            <person name="Zhang X."/>
            <person name="Ji Z."/>
            <person name="Zhao W."/>
            <person name="Sun Y."/>
            <person name="Zhang Z."/>
            <person name="Bao J."/>
            <person name="Han Y."/>
            <person name="Dong L."/>
            <person name="Ji J."/>
            <person name="Chen P."/>
            <person name="Wu S."/>
            <person name="Liu J."/>
            <person name="Xiao Y."/>
            <person name="Bu D."/>
            <person name="Tan J."/>
            <person name="Yang L."/>
            <person name="Ye C."/>
            <person name="Zhang J."/>
            <person name="Xu J."/>
            <person name="Zhou Y."/>
            <person name="Yu Y."/>
            <person name="Zhang B."/>
            <person name="Zhuang S."/>
            <person name="Wei H."/>
            <person name="Liu B."/>
            <person name="Lei M."/>
            <person name="Yu H."/>
            <person name="Li Y."/>
            <person name="Xu H."/>
            <person name="Wei S."/>
            <person name="He X."/>
            <person name="Fang L."/>
            <person name="Zhang Z."/>
            <person name="Zhang Y."/>
            <person name="Huang X."/>
            <person name="Su Z."/>
            <person name="Tong W."/>
            <person name="Li J."/>
            <person name="Tong Z."/>
            <person name="Li S."/>
            <person name="Ye J."/>
            <person name="Wang L."/>
            <person name="Fang L."/>
            <person name="Lei T."/>
            <person name="Chen C."/>
            <person name="Chen H."/>
            <person name="Xu Z."/>
            <person name="Li H."/>
            <person name="Huang H."/>
            <person name="Zhang F."/>
            <person name="Xu H."/>
            <person name="Li N."/>
            <person name="Zhao C."/>
            <person name="Li S."/>
            <person name="Dong L."/>
            <person name="Huang Y."/>
            <person name="Li L."/>
            <person name="Xi Y."/>
            <person name="Qi Q."/>
            <person name="Li W."/>
            <person name="Zhang B."/>
            <person name="Hu W."/>
            <person name="Zhang Y."/>
            <person name="Tian X."/>
            <person name="Jiao Y."/>
            <person name="Liang X."/>
            <person name="Jin J."/>
            <person name="Gao L."/>
            <person name="Zheng W."/>
            <person name="Hao B."/>
            <person name="Liu S."/>
            <person name="Wang W."/>
            <person name="Yuan L."/>
            <person name="Cao M."/>
            <person name="McDermott J."/>
            <person name="Samudrala R."/>
            <person name="Wang J."/>
            <person name="Wong G.K."/>
            <person name="Yang H."/>
        </authorList>
    </citation>
    <scope>NUCLEOTIDE SEQUENCE [LARGE SCALE GENOMIC DNA]</scope>
</reference>
<keyword evidence="1" id="KW-0732">Signal</keyword>
<dbReference type="Pfam" id="PF03181">
    <property type="entry name" value="BURP"/>
    <property type="match status" value="1"/>
</dbReference>
<dbReference type="PANTHER" id="PTHR31236">
    <property type="entry name" value="BURP DOMAIN PROTEIN USPL1-LIKE"/>
    <property type="match status" value="1"/>
</dbReference>
<feature type="region of interest" description="Disordered" evidence="2">
    <location>
        <begin position="263"/>
        <end position="292"/>
    </location>
</feature>
<organism evidence="4">
    <name type="scientific">Oryza sativa subsp. japonica</name>
    <name type="common">Rice</name>
    <dbReference type="NCBI Taxonomy" id="39947"/>
    <lineage>
        <taxon>Eukaryota</taxon>
        <taxon>Viridiplantae</taxon>
        <taxon>Streptophyta</taxon>
        <taxon>Embryophyta</taxon>
        <taxon>Tracheophyta</taxon>
        <taxon>Spermatophyta</taxon>
        <taxon>Magnoliopsida</taxon>
        <taxon>Liliopsida</taxon>
        <taxon>Poales</taxon>
        <taxon>Poaceae</taxon>
        <taxon>BOP clade</taxon>
        <taxon>Oryzoideae</taxon>
        <taxon>Oryzeae</taxon>
        <taxon>Oryzinae</taxon>
        <taxon>Oryza</taxon>
        <taxon>Oryza sativa</taxon>
    </lineage>
</organism>
<reference evidence="4" key="2">
    <citation type="submission" date="2008-12" db="EMBL/GenBank/DDBJ databases">
        <title>Improved gene annotation of the rice (Oryza sativa) genomes.</title>
        <authorList>
            <person name="Wang J."/>
            <person name="Li R."/>
            <person name="Fan W."/>
            <person name="Huang Q."/>
            <person name="Zhang J."/>
            <person name="Zhou Y."/>
            <person name="Hu Y."/>
            <person name="Zi S."/>
            <person name="Li J."/>
            <person name="Ni P."/>
            <person name="Zheng H."/>
            <person name="Zhang Y."/>
            <person name="Zhao M."/>
            <person name="Hao Q."/>
            <person name="McDermott J."/>
            <person name="Samudrala R."/>
            <person name="Kristiansen K."/>
            <person name="Wong G.K.-S."/>
        </authorList>
    </citation>
    <scope>NUCLEOTIDE SEQUENCE</scope>
</reference>
<dbReference type="EMBL" id="CM000142">
    <property type="protein sequence ID" value="EEE62766.1"/>
    <property type="molecule type" value="Genomic_DNA"/>
</dbReference>
<gene>
    <name evidence="4" type="ORF">OsJ_17569</name>
</gene>
<sequence length="312" mass="32122">MARSLAALLLLLVSRHTYISLFVWVAAAGASHAASPAEMYWKIALPTSPMPGAIRDLISPASSAASASKDKEDTVGSVFFLEKDLFPGSKMTLHFTRATGGAALLPRGRADSVPFASEKLPEILSQLSIPAGSPTADAMRSTLAVCEAARIASETAPKHKHYCATSLESMVELVASSLGTRDVHAVSTEVVNRAGPTPRQAYRVEAVRPVPVPGGDMVACHRMPYAYAVFGVHGIKGAAYTVTLAGADGTMAEAVAACHGDVDGHGRGGGGGVQEARRGAREGGSLPLPASGRHALGAQLNEAATCAPSMAN</sequence>
<dbReference type="PANTHER" id="PTHR31236:SF31">
    <property type="entry name" value="BURP DOMAIN-CONTAINING PROTEIN 7"/>
    <property type="match status" value="1"/>
</dbReference>
<dbReference type="PROSITE" id="PS51277">
    <property type="entry name" value="BURP"/>
    <property type="match status" value="1"/>
</dbReference>